<feature type="domain" description="Tyrosinase copper-binding" evidence="9">
    <location>
        <begin position="389"/>
        <end position="400"/>
    </location>
</feature>
<evidence type="ECO:0000313" key="10">
    <source>
        <dbReference type="Ensembl" id="ENSCSAVP00000009360.1"/>
    </source>
</evidence>
<dbReference type="InParanoid" id="H2YVJ9"/>
<keyword evidence="5" id="KW-0470">Melanin biosynthesis</keyword>
<reference evidence="10" key="3">
    <citation type="submission" date="2025-09" db="UniProtKB">
        <authorList>
            <consortium name="Ensembl"/>
        </authorList>
    </citation>
    <scope>IDENTIFICATION</scope>
</reference>
<dbReference type="AlphaFoldDB" id="H2YVJ9"/>
<dbReference type="SUPFAM" id="SSF48056">
    <property type="entry name" value="Di-copper centre-containing domain"/>
    <property type="match status" value="1"/>
</dbReference>
<dbReference type="GO" id="GO:0031410">
    <property type="term" value="C:cytoplasmic vesicle"/>
    <property type="evidence" value="ECO:0007669"/>
    <property type="project" value="UniProtKB-ARBA"/>
</dbReference>
<feature type="signal peptide" evidence="7">
    <location>
        <begin position="1"/>
        <end position="20"/>
    </location>
</feature>
<keyword evidence="7" id="KW-0732">Signal</keyword>
<dbReference type="PANTHER" id="PTHR11474">
    <property type="entry name" value="TYROSINASE FAMILY MEMBER"/>
    <property type="match status" value="1"/>
</dbReference>
<evidence type="ECO:0000256" key="1">
    <source>
        <dbReference type="ARBA" id="ARBA00004573"/>
    </source>
</evidence>
<evidence type="ECO:0000259" key="9">
    <source>
        <dbReference type="PROSITE" id="PS00498"/>
    </source>
</evidence>
<dbReference type="PROSITE" id="PS00498">
    <property type="entry name" value="TYROSINASE_2"/>
    <property type="match status" value="1"/>
</dbReference>
<keyword evidence="4" id="KW-0186">Copper</keyword>
<comment type="subcellular location">
    <subcellularLocation>
        <location evidence="1">Melanosome membrane</location>
        <topology evidence="1">Single-pass type I membrane protein</topology>
    </subcellularLocation>
</comment>
<feature type="domain" description="Tyrosinase copper-binding" evidence="8">
    <location>
        <begin position="207"/>
        <end position="224"/>
    </location>
</feature>
<dbReference type="Gene3D" id="1.10.1280.10">
    <property type="entry name" value="Di-copper center containing domain from catechol oxidase"/>
    <property type="match status" value="1"/>
</dbReference>
<dbReference type="eggNOG" id="ENOG502QRNA">
    <property type="taxonomic scope" value="Eukaryota"/>
</dbReference>
<feature type="transmembrane region" description="Helical" evidence="6">
    <location>
        <begin position="471"/>
        <end position="493"/>
    </location>
</feature>
<evidence type="ECO:0000256" key="5">
    <source>
        <dbReference type="ARBA" id="ARBA00023101"/>
    </source>
</evidence>
<dbReference type="Proteomes" id="UP000007875">
    <property type="component" value="Unassembled WGS sequence"/>
</dbReference>
<dbReference type="PANTHER" id="PTHR11474:SF126">
    <property type="entry name" value="TYROSINASE-LIKE PROTEIN TYR-1-RELATED"/>
    <property type="match status" value="1"/>
</dbReference>
<dbReference type="PRINTS" id="PR00092">
    <property type="entry name" value="TYROSINASE"/>
</dbReference>
<dbReference type="InterPro" id="IPR002227">
    <property type="entry name" value="Tyrosinase_Cu-bd"/>
</dbReference>
<evidence type="ECO:0000256" key="3">
    <source>
        <dbReference type="ARBA" id="ARBA00022723"/>
    </source>
</evidence>
<keyword evidence="6" id="KW-0812">Transmembrane</keyword>
<keyword evidence="6" id="KW-0472">Membrane</keyword>
<dbReference type="STRING" id="51511.ENSCSAVP00000009360"/>
<accession>H2YVJ9</accession>
<keyword evidence="3" id="KW-0479">Metal-binding</keyword>
<dbReference type="GeneTree" id="ENSGT00940000155804"/>
<proteinExistence type="inferred from homology"/>
<dbReference type="InterPro" id="IPR008922">
    <property type="entry name" value="Di-copper_centre_dom_sf"/>
</dbReference>
<evidence type="ECO:0000256" key="2">
    <source>
        <dbReference type="ARBA" id="ARBA00009928"/>
    </source>
</evidence>
<dbReference type="HOGENOM" id="CLU_038693_1_0_1"/>
<comment type="similarity">
    <text evidence="2">Belongs to the tyrosinase family.</text>
</comment>
<dbReference type="OMA" id="VIRQNIM"/>
<dbReference type="GO" id="GO:0046872">
    <property type="term" value="F:metal ion binding"/>
    <property type="evidence" value="ECO:0007669"/>
    <property type="project" value="UniProtKB-KW"/>
</dbReference>
<dbReference type="Ensembl" id="ENSCSAVT00000009477.1">
    <property type="protein sequence ID" value="ENSCSAVP00000009360.1"/>
    <property type="gene ID" value="ENSCSAVG00000005520.1"/>
</dbReference>
<name>H2YVJ9_CIOSA</name>
<feature type="chain" id="PRO_5003578598" description="Tyrosinase copper-binding domain-containing protein" evidence="7">
    <location>
        <begin position="21"/>
        <end position="519"/>
    </location>
</feature>
<dbReference type="PROSITE" id="PS00497">
    <property type="entry name" value="TYROSINASE_1"/>
    <property type="match status" value="1"/>
</dbReference>
<evidence type="ECO:0000259" key="8">
    <source>
        <dbReference type="PROSITE" id="PS00497"/>
    </source>
</evidence>
<evidence type="ECO:0000256" key="6">
    <source>
        <dbReference type="SAM" id="Phobius"/>
    </source>
</evidence>
<reference evidence="10" key="2">
    <citation type="submission" date="2025-08" db="UniProtKB">
        <authorList>
            <consortium name="Ensembl"/>
        </authorList>
    </citation>
    <scope>IDENTIFICATION</scope>
</reference>
<keyword evidence="6" id="KW-1133">Transmembrane helix</keyword>
<keyword evidence="11" id="KW-1185">Reference proteome</keyword>
<evidence type="ECO:0000256" key="7">
    <source>
        <dbReference type="SAM" id="SignalP"/>
    </source>
</evidence>
<dbReference type="InterPro" id="IPR050316">
    <property type="entry name" value="Tyrosinase/Hemocyanin"/>
</dbReference>
<evidence type="ECO:0000256" key="4">
    <source>
        <dbReference type="ARBA" id="ARBA00023008"/>
    </source>
</evidence>
<dbReference type="Pfam" id="PF00264">
    <property type="entry name" value="Tyrosinase"/>
    <property type="match status" value="1"/>
</dbReference>
<evidence type="ECO:0000313" key="11">
    <source>
        <dbReference type="Proteomes" id="UP000007875"/>
    </source>
</evidence>
<protein>
    <recommendedName>
        <fullName evidence="8 9">Tyrosinase copper-binding domain-containing protein</fullName>
    </recommendedName>
</protein>
<organism evidence="10 11">
    <name type="scientific">Ciona savignyi</name>
    <name type="common">Pacific transparent sea squirt</name>
    <dbReference type="NCBI Taxonomy" id="51511"/>
    <lineage>
        <taxon>Eukaryota</taxon>
        <taxon>Metazoa</taxon>
        <taxon>Chordata</taxon>
        <taxon>Tunicata</taxon>
        <taxon>Ascidiacea</taxon>
        <taxon>Phlebobranchia</taxon>
        <taxon>Cionidae</taxon>
        <taxon>Ciona</taxon>
    </lineage>
</organism>
<dbReference type="GO" id="GO:0016491">
    <property type="term" value="F:oxidoreductase activity"/>
    <property type="evidence" value="ECO:0007669"/>
    <property type="project" value="InterPro"/>
</dbReference>
<sequence length="519" mass="58268">VKYVCTTAFGIMVLTQCVAAQFPRACATLEAIKSHQCCPLLGGTGSRCGEVEGRGICSDITIKDRPHGEQYVLVGVDDRERWPERFFNRSCVCNDNFGSFDCSGCKPGWQGADCDVARPLVIRQNILNMTEEEREKFLSVLHLSKTTPHPDYVVAQDHYRNLVSENATEPNFSNISIYDLFVWVHYYSVRDTLLAPGQAYTAIDFSHEGPAFLTWHRMHLFGLETDLQVLSGDPTFAIPYWDFAIGGTACDVCTDDILGGQNPEDLTLLGPNSRFADWEVICLSIDWFDDNLKLCNGTFEGPIRRKPGGNIDRPAVQTLPRPQDVTDCLQVQQYDSFPFFSNSENSFRNTLEGYSKTNGEFDVGVRTLHNLAHLFLNGTGGMTHASANDPIFVLLHTFTDAIFEEWMKRSNVTVADFPEEGAPIGHNLDYNLVPFFPPVSSRDLFVPSQQFGYSYAVQFPEPFTLEETFSITWAVFGVAALVGLNAAVGLIVWSVRYRERKRYENISIDQDISVIHYTV</sequence>
<reference evidence="11" key="1">
    <citation type="submission" date="2003-08" db="EMBL/GenBank/DDBJ databases">
        <authorList>
            <person name="Birren B."/>
            <person name="Nusbaum C."/>
            <person name="Abebe A."/>
            <person name="Abouelleil A."/>
            <person name="Adekoya E."/>
            <person name="Ait-zahra M."/>
            <person name="Allen N."/>
            <person name="Allen T."/>
            <person name="An P."/>
            <person name="Anderson M."/>
            <person name="Anderson S."/>
            <person name="Arachchi H."/>
            <person name="Armbruster J."/>
            <person name="Bachantsang P."/>
            <person name="Baldwin J."/>
            <person name="Barry A."/>
            <person name="Bayul T."/>
            <person name="Blitshsteyn B."/>
            <person name="Bloom T."/>
            <person name="Blye J."/>
            <person name="Boguslavskiy L."/>
            <person name="Borowsky M."/>
            <person name="Boukhgalter B."/>
            <person name="Brunache A."/>
            <person name="Butler J."/>
            <person name="Calixte N."/>
            <person name="Calvo S."/>
            <person name="Camarata J."/>
            <person name="Campo K."/>
            <person name="Chang J."/>
            <person name="Cheshatsang Y."/>
            <person name="Citroen M."/>
            <person name="Collymore A."/>
            <person name="Considine T."/>
            <person name="Cook A."/>
            <person name="Cooke P."/>
            <person name="Corum B."/>
            <person name="Cuomo C."/>
            <person name="David R."/>
            <person name="Dawoe T."/>
            <person name="Degray S."/>
            <person name="Dodge S."/>
            <person name="Dooley K."/>
            <person name="Dorje P."/>
            <person name="Dorjee K."/>
            <person name="Dorris L."/>
            <person name="Duffey N."/>
            <person name="Dupes A."/>
            <person name="Elkins T."/>
            <person name="Engels R."/>
            <person name="Erickson J."/>
            <person name="Farina A."/>
            <person name="Faro S."/>
            <person name="Ferreira P."/>
            <person name="Fischer H."/>
            <person name="Fitzgerald M."/>
            <person name="Foley K."/>
            <person name="Gage D."/>
            <person name="Galagan J."/>
            <person name="Gearin G."/>
            <person name="Gnerre S."/>
            <person name="Gnirke A."/>
            <person name="Goyette A."/>
            <person name="Graham J."/>
            <person name="Grandbois E."/>
            <person name="Gyaltsen K."/>
            <person name="Hafez N."/>
            <person name="Hagopian D."/>
            <person name="Hagos B."/>
            <person name="Hall J."/>
            <person name="Hatcher B."/>
            <person name="Heller A."/>
            <person name="Higgins H."/>
            <person name="Honan T."/>
            <person name="Horn A."/>
            <person name="Houde N."/>
            <person name="Hughes L."/>
            <person name="Hulme W."/>
            <person name="Husby E."/>
            <person name="Iliev I."/>
            <person name="Jaffe D."/>
            <person name="Jones C."/>
            <person name="Kamal M."/>
            <person name="Kamat A."/>
            <person name="Kamvysselis M."/>
            <person name="Karlsson E."/>
            <person name="Kells C."/>
            <person name="Kieu A."/>
            <person name="Kisner P."/>
            <person name="Kodira C."/>
            <person name="Kulbokas E."/>
            <person name="Labutti K."/>
            <person name="Lama D."/>
            <person name="Landers T."/>
            <person name="Leger J."/>
            <person name="Levine S."/>
            <person name="Lewis D."/>
            <person name="Lewis T."/>
            <person name="Lindblad-toh K."/>
            <person name="Liu X."/>
            <person name="Lokyitsang T."/>
            <person name="Lokyitsang Y."/>
            <person name="Lucien O."/>
            <person name="Lui A."/>
            <person name="Ma L.J."/>
            <person name="Mabbitt R."/>
            <person name="Macdonald J."/>
            <person name="Maclean C."/>
            <person name="Major J."/>
            <person name="Manning J."/>
            <person name="Marabella R."/>
            <person name="Maru K."/>
            <person name="Matthews C."/>
            <person name="Mauceli E."/>
            <person name="Mccarthy M."/>
            <person name="Mcdonough S."/>
            <person name="Mcghee T."/>
            <person name="Meldrim J."/>
            <person name="Meneus L."/>
            <person name="Mesirov J."/>
            <person name="Mihalev A."/>
            <person name="Mihova T."/>
            <person name="Mikkelsen T."/>
            <person name="Mlenga V."/>
            <person name="Moru K."/>
            <person name="Mozes J."/>
            <person name="Mulrain L."/>
            <person name="Munson G."/>
            <person name="Naylor J."/>
            <person name="Newes C."/>
            <person name="Nguyen C."/>
            <person name="Nguyen N."/>
            <person name="Nguyen T."/>
            <person name="Nicol R."/>
            <person name="Nielsen C."/>
            <person name="Nizzari M."/>
            <person name="Norbu C."/>
            <person name="Norbu N."/>
            <person name="O'donnell P."/>
            <person name="Okoawo O."/>
            <person name="O'leary S."/>
            <person name="Omotosho B."/>
            <person name="O'neill K."/>
            <person name="Osman S."/>
            <person name="Parker S."/>
            <person name="Perrin D."/>
            <person name="Phunkhang P."/>
            <person name="Piqani B."/>
            <person name="Purcell S."/>
            <person name="Rachupka T."/>
            <person name="Ramasamy U."/>
            <person name="Rameau R."/>
            <person name="Ray V."/>
            <person name="Raymond C."/>
            <person name="Retta R."/>
            <person name="Richardson S."/>
            <person name="Rise C."/>
            <person name="Rodriguez J."/>
            <person name="Rogers J."/>
            <person name="Rogov P."/>
            <person name="Rutman M."/>
            <person name="Schupbach R."/>
            <person name="Seaman C."/>
            <person name="Settipalli S."/>
            <person name="Sharpe T."/>
            <person name="Sheridan J."/>
            <person name="Sherpa N."/>
            <person name="Shi J."/>
            <person name="Smirnov S."/>
            <person name="Smith C."/>
            <person name="Sougnez C."/>
            <person name="Spencer B."/>
            <person name="Stalker J."/>
            <person name="Stange-thomann N."/>
            <person name="Stavropoulos S."/>
            <person name="Stetson K."/>
            <person name="Stone C."/>
            <person name="Stone S."/>
            <person name="Stubbs M."/>
            <person name="Talamas J."/>
            <person name="Tchuinga P."/>
            <person name="Tenzing P."/>
            <person name="Tesfaye S."/>
            <person name="Theodore J."/>
            <person name="Thoulutsang Y."/>
            <person name="Topham K."/>
            <person name="Towey S."/>
            <person name="Tsamla T."/>
            <person name="Tsomo N."/>
            <person name="Vallee D."/>
            <person name="Vassiliev H."/>
            <person name="Venkataraman V."/>
            <person name="Vinson J."/>
            <person name="Vo A."/>
            <person name="Wade C."/>
            <person name="Wang S."/>
            <person name="Wangchuk T."/>
            <person name="Wangdi T."/>
            <person name="Whittaker C."/>
            <person name="Wilkinson J."/>
            <person name="Wu Y."/>
            <person name="Wyman D."/>
            <person name="Yadav S."/>
            <person name="Yang S."/>
            <person name="Yang X."/>
            <person name="Yeager S."/>
            <person name="Yee E."/>
            <person name="Young G."/>
            <person name="Zainoun J."/>
            <person name="Zembeck L."/>
            <person name="Zimmer A."/>
            <person name="Zody M."/>
            <person name="Lander E."/>
        </authorList>
    </citation>
    <scope>NUCLEOTIDE SEQUENCE [LARGE SCALE GENOMIC DNA]</scope>
</reference>
<dbReference type="GO" id="GO:0042438">
    <property type="term" value="P:melanin biosynthetic process"/>
    <property type="evidence" value="ECO:0007669"/>
    <property type="project" value="UniProtKB-KW"/>
</dbReference>